<gene>
    <name evidence="1" type="ORF">BCV71DRAFT_224621</name>
</gene>
<reference evidence="1 2" key="1">
    <citation type="journal article" date="2016" name="Proc. Natl. Acad. Sci. U.S.A.">
        <title>Lipid metabolic changes in an early divergent fungus govern the establishment of a mutualistic symbiosis with endobacteria.</title>
        <authorList>
            <person name="Lastovetsky O.A."/>
            <person name="Gaspar M.L."/>
            <person name="Mondo S.J."/>
            <person name="LaButti K.M."/>
            <person name="Sandor L."/>
            <person name="Grigoriev I.V."/>
            <person name="Henry S.A."/>
            <person name="Pawlowska T.E."/>
        </authorList>
    </citation>
    <scope>NUCLEOTIDE SEQUENCE [LARGE SCALE GENOMIC DNA]</scope>
    <source>
        <strain evidence="1 2">ATCC 11559</strain>
    </source>
</reference>
<protein>
    <recommendedName>
        <fullName evidence="3">Gem-associated protein 7</fullName>
    </recommendedName>
</protein>
<dbReference type="OMA" id="DINVIEW"/>
<name>A0A1X0SDK4_RHIZD</name>
<dbReference type="VEuPathDB" id="FungiDB:BCV72DRAFT_335064"/>
<accession>A0A1X0SDK4</accession>
<evidence type="ECO:0000313" key="2">
    <source>
        <dbReference type="Proteomes" id="UP000242381"/>
    </source>
</evidence>
<evidence type="ECO:0000313" key="1">
    <source>
        <dbReference type="EMBL" id="ORE22319.1"/>
    </source>
</evidence>
<dbReference type="PANTHER" id="PTHR14679:SF1">
    <property type="entry name" value="GEM-ASSOCIATED PROTEIN 7"/>
    <property type="match status" value="1"/>
</dbReference>
<dbReference type="PANTHER" id="PTHR14679">
    <property type="entry name" value="GEM-ASSOCIATED PROTEIN 7"/>
    <property type="match status" value="1"/>
</dbReference>
<dbReference type="EMBL" id="KV921268">
    <property type="protein sequence ID" value="ORE22319.1"/>
    <property type="molecule type" value="Genomic_DNA"/>
</dbReference>
<dbReference type="Pfam" id="PF11095">
    <property type="entry name" value="Gemin7"/>
    <property type="match status" value="1"/>
</dbReference>
<evidence type="ECO:0008006" key="3">
    <source>
        <dbReference type="Google" id="ProtNLM"/>
    </source>
</evidence>
<dbReference type="Proteomes" id="UP000242381">
    <property type="component" value="Unassembled WGS sequence"/>
</dbReference>
<dbReference type="AlphaFoldDB" id="A0A1X0SDK4"/>
<dbReference type="GO" id="GO:0034719">
    <property type="term" value="C:SMN-Sm protein complex"/>
    <property type="evidence" value="ECO:0007669"/>
    <property type="project" value="InterPro"/>
</dbReference>
<sequence length="79" mass="9111">MSDAEEKLRDRYLQLWLSTIKESPKATFQLHGGITVQGKLRATDSENNRFRVDQLESPMGTYDRAVIRGTDINVIEWDV</sequence>
<dbReference type="GO" id="GO:0000387">
    <property type="term" value="P:spliceosomal snRNP assembly"/>
    <property type="evidence" value="ECO:0007669"/>
    <property type="project" value="TreeGrafter"/>
</dbReference>
<dbReference type="InterPro" id="IPR020338">
    <property type="entry name" value="SMN_gemin7"/>
</dbReference>
<proteinExistence type="predicted"/>
<organism evidence="1 2">
    <name type="scientific">Rhizopus microsporus</name>
    <dbReference type="NCBI Taxonomy" id="58291"/>
    <lineage>
        <taxon>Eukaryota</taxon>
        <taxon>Fungi</taxon>
        <taxon>Fungi incertae sedis</taxon>
        <taxon>Mucoromycota</taxon>
        <taxon>Mucoromycotina</taxon>
        <taxon>Mucoromycetes</taxon>
        <taxon>Mucorales</taxon>
        <taxon>Mucorineae</taxon>
        <taxon>Rhizopodaceae</taxon>
        <taxon>Rhizopus</taxon>
    </lineage>
</organism>
<dbReference type="Gene3D" id="2.30.30.100">
    <property type="match status" value="1"/>
</dbReference>